<proteinExistence type="predicted"/>
<accession>A0A1B9ILJ6</accession>
<keyword evidence="3" id="KW-1185">Reference proteome</keyword>
<dbReference type="EMBL" id="KV700091">
    <property type="protein sequence ID" value="OCF56244.1"/>
    <property type="molecule type" value="Genomic_DNA"/>
</dbReference>
<reference evidence="2 3" key="1">
    <citation type="submission" date="2013-07" db="EMBL/GenBank/DDBJ databases">
        <title>The Genome Sequence of Kwoniella mangroviensis CBS10435.</title>
        <authorList>
            <consortium name="The Broad Institute Genome Sequencing Platform"/>
            <person name="Cuomo C."/>
            <person name="Litvintseva A."/>
            <person name="Chen Y."/>
            <person name="Heitman J."/>
            <person name="Sun S."/>
            <person name="Springer D."/>
            <person name="Dromer F."/>
            <person name="Young S.K."/>
            <person name="Zeng Q."/>
            <person name="Gargeya S."/>
            <person name="Fitzgerald M."/>
            <person name="Abouelleil A."/>
            <person name="Alvarado L."/>
            <person name="Berlin A.M."/>
            <person name="Chapman S.B."/>
            <person name="Dewar J."/>
            <person name="Goldberg J."/>
            <person name="Griggs A."/>
            <person name="Gujja S."/>
            <person name="Hansen M."/>
            <person name="Howarth C."/>
            <person name="Imamovic A."/>
            <person name="Larimer J."/>
            <person name="McCowan C."/>
            <person name="Murphy C."/>
            <person name="Pearson M."/>
            <person name="Priest M."/>
            <person name="Roberts A."/>
            <person name="Saif S."/>
            <person name="Shea T."/>
            <person name="Sykes S."/>
            <person name="Wortman J."/>
            <person name="Nusbaum C."/>
            <person name="Birren B."/>
        </authorList>
    </citation>
    <scope>NUCLEOTIDE SEQUENCE [LARGE SCALE GENOMIC DNA]</scope>
    <source>
        <strain evidence="2 3">CBS 10435</strain>
    </source>
</reference>
<evidence type="ECO:0000313" key="3">
    <source>
        <dbReference type="Proteomes" id="UP000092583"/>
    </source>
</evidence>
<evidence type="ECO:0000256" key="1">
    <source>
        <dbReference type="SAM" id="MobiDB-lite"/>
    </source>
</evidence>
<protein>
    <submittedName>
        <fullName evidence="2">Uncharacterized protein</fullName>
    </submittedName>
</protein>
<gene>
    <name evidence="2" type="ORF">L486_06185</name>
</gene>
<evidence type="ECO:0000313" key="2">
    <source>
        <dbReference type="EMBL" id="OCF56244.1"/>
    </source>
</evidence>
<dbReference type="AlphaFoldDB" id="A0A1B9ILJ6"/>
<name>A0A1B9ILJ6_9TREE</name>
<sequence>MAVRQKTAKTTSTFKSNSTSNKKSSTTKSKKSSTRTPLKKRKSNGAVSNDADEYMLNEKSNVDPKDLSPFPDNVLKRIFSFCLEEGREGWYTPQKTLVNSLRVNSVFFTIAGSVLYHSPTVMDLGTFISGSARRLPLDKFNFDFDPDLTQPDNAALARKSGCTKLVLLQYVKHLAILPCTAPRTPTDTEHSQLGVEEAYQSTQDNLEHLRKNAGYFKGQTYERAKTIIHKQYRHITPNCRTVIIGNDMDIHSSLKDVLERIQAQEDEKERVKTLKSVKNLIDKLHGHFEEAIGSLRLSLMSRFKPGEWYEYMNSDYKIPFKPEMSNAEYKSQYFPSKWMINTDLSDQFPLLWGSINQIIVRPGQNTPTIDDLIPPPRSKDIKRKRRHSWDSDNDSEEDEWEMNMTPPPPSDLIHGIASSTHRQQGDMMADLMGLDHENVQTILRSIVDSHPRTFSRSLLHADTKKELEDKTVFEIYGIENVIKLNNDVEGLGRPRRKEREKEVKSKFDYYTLEIYQSLQRQFKFKDRFWQNKEDESGPVVRFGMMRESRDG</sequence>
<reference evidence="3" key="2">
    <citation type="submission" date="2013-12" db="EMBL/GenBank/DDBJ databases">
        <title>Evolution of pathogenesis and genome organization in the Tremellales.</title>
        <authorList>
            <person name="Cuomo C."/>
            <person name="Litvintseva A."/>
            <person name="Heitman J."/>
            <person name="Chen Y."/>
            <person name="Sun S."/>
            <person name="Springer D."/>
            <person name="Dromer F."/>
            <person name="Young S."/>
            <person name="Zeng Q."/>
            <person name="Chapman S."/>
            <person name="Gujja S."/>
            <person name="Saif S."/>
            <person name="Birren B."/>
        </authorList>
    </citation>
    <scope>NUCLEOTIDE SEQUENCE [LARGE SCALE GENOMIC DNA]</scope>
    <source>
        <strain evidence="3">CBS 10435</strain>
    </source>
</reference>
<feature type="compositionally biased region" description="Low complexity" evidence="1">
    <location>
        <begin position="8"/>
        <end position="27"/>
    </location>
</feature>
<feature type="region of interest" description="Disordered" evidence="1">
    <location>
        <begin position="364"/>
        <end position="405"/>
    </location>
</feature>
<feature type="compositionally biased region" description="Basic residues" evidence="1">
    <location>
        <begin position="28"/>
        <end position="43"/>
    </location>
</feature>
<dbReference type="Proteomes" id="UP000092583">
    <property type="component" value="Unassembled WGS sequence"/>
</dbReference>
<organism evidence="2 3">
    <name type="scientific">Kwoniella mangroviensis CBS 10435</name>
    <dbReference type="NCBI Taxonomy" id="1331196"/>
    <lineage>
        <taxon>Eukaryota</taxon>
        <taxon>Fungi</taxon>
        <taxon>Dikarya</taxon>
        <taxon>Basidiomycota</taxon>
        <taxon>Agaricomycotina</taxon>
        <taxon>Tremellomycetes</taxon>
        <taxon>Tremellales</taxon>
        <taxon>Cryptococcaceae</taxon>
        <taxon>Kwoniella</taxon>
    </lineage>
</organism>
<feature type="region of interest" description="Disordered" evidence="1">
    <location>
        <begin position="1"/>
        <end position="63"/>
    </location>
</feature>
<feature type="compositionally biased region" description="Acidic residues" evidence="1">
    <location>
        <begin position="391"/>
        <end position="401"/>
    </location>
</feature>
<dbReference type="OrthoDB" id="2601820at2759"/>